<reference evidence="3 4" key="1">
    <citation type="submission" date="2020-08" db="EMBL/GenBank/DDBJ databases">
        <title>Genomic Encyclopedia of Type Strains, Phase IV (KMG-IV): sequencing the most valuable type-strain genomes for metagenomic binning, comparative biology and taxonomic classification.</title>
        <authorList>
            <person name="Goeker M."/>
        </authorList>
    </citation>
    <scope>NUCLEOTIDE SEQUENCE [LARGE SCALE GENOMIC DNA]</scope>
    <source>
        <strain evidence="3 4">DSM 105481</strain>
    </source>
</reference>
<dbReference type="EMBL" id="JACJHX010000008">
    <property type="protein sequence ID" value="MBA9027513.1"/>
    <property type="molecule type" value="Genomic_DNA"/>
</dbReference>
<dbReference type="Proteomes" id="UP000626697">
    <property type="component" value="Unassembled WGS sequence"/>
</dbReference>
<dbReference type="PANTHER" id="PTHR34700:SF4">
    <property type="entry name" value="PHAGE-LIKE ELEMENT PBSX PROTEIN XKDP"/>
    <property type="match status" value="1"/>
</dbReference>
<evidence type="ECO:0000313" key="4">
    <source>
        <dbReference type="Proteomes" id="UP000626697"/>
    </source>
</evidence>
<dbReference type="CDD" id="cd00118">
    <property type="entry name" value="LysM"/>
    <property type="match status" value="1"/>
</dbReference>
<gene>
    <name evidence="3" type="ORF">HNP81_002803</name>
</gene>
<dbReference type="PANTHER" id="PTHR34700">
    <property type="entry name" value="POTASSIUM BINDING PROTEIN KBP"/>
    <property type="match status" value="1"/>
</dbReference>
<name>A0ABR6CR52_9BACI</name>
<evidence type="ECO:0000313" key="3">
    <source>
        <dbReference type="EMBL" id="MBA9027513.1"/>
    </source>
</evidence>
<dbReference type="InterPro" id="IPR036779">
    <property type="entry name" value="LysM_dom_sf"/>
</dbReference>
<sequence>MTVEFWLVNGKTRLRLPVNPESNSYVSPFSFTDTEVEGLGEITTIGRRGLREFTISTFWPRDYNPTYCSYSTFTTPQRFINYIENWRNGRKPIQLIITGEGGVNISATIREFDVEAERGGSPGDVYFTLVLKEWRELKVTKVDTSKPAKKPTTSASRPSAAKPAKVTSYTVKANDSLWKIAKRPEIYGDGDQWRRIYNANVKVIGKNPNSIKAGQKLVIPR</sequence>
<dbReference type="InterPro" id="IPR052196">
    <property type="entry name" value="Bact_Kbp"/>
</dbReference>
<evidence type="ECO:0000256" key="1">
    <source>
        <dbReference type="SAM" id="MobiDB-lite"/>
    </source>
</evidence>
<dbReference type="SMART" id="SM00257">
    <property type="entry name" value="LysM"/>
    <property type="match status" value="1"/>
</dbReference>
<proteinExistence type="predicted"/>
<organism evidence="3 4">
    <name type="scientific">Peribacillus huizhouensis</name>
    <dbReference type="NCBI Taxonomy" id="1501239"/>
    <lineage>
        <taxon>Bacteria</taxon>
        <taxon>Bacillati</taxon>
        <taxon>Bacillota</taxon>
        <taxon>Bacilli</taxon>
        <taxon>Bacillales</taxon>
        <taxon>Bacillaceae</taxon>
        <taxon>Peribacillus</taxon>
    </lineage>
</organism>
<dbReference type="InterPro" id="IPR018392">
    <property type="entry name" value="LysM"/>
</dbReference>
<feature type="region of interest" description="Disordered" evidence="1">
    <location>
        <begin position="142"/>
        <end position="165"/>
    </location>
</feature>
<evidence type="ECO:0000259" key="2">
    <source>
        <dbReference type="PROSITE" id="PS51782"/>
    </source>
</evidence>
<accession>A0ABR6CR52</accession>
<comment type="caution">
    <text evidence="3">The sequence shown here is derived from an EMBL/GenBank/DDBJ whole genome shotgun (WGS) entry which is preliminary data.</text>
</comment>
<dbReference type="RefSeq" id="WP_182502965.1">
    <property type="nucleotide sequence ID" value="NZ_JACJHX010000008.1"/>
</dbReference>
<dbReference type="PROSITE" id="PS51782">
    <property type="entry name" value="LYSM"/>
    <property type="match status" value="1"/>
</dbReference>
<dbReference type="Gene3D" id="3.10.350.10">
    <property type="entry name" value="LysM domain"/>
    <property type="match status" value="1"/>
</dbReference>
<feature type="domain" description="LysM" evidence="2">
    <location>
        <begin position="167"/>
        <end position="219"/>
    </location>
</feature>
<dbReference type="SUPFAM" id="SSF54106">
    <property type="entry name" value="LysM domain"/>
    <property type="match status" value="1"/>
</dbReference>
<dbReference type="Pfam" id="PF01476">
    <property type="entry name" value="LysM"/>
    <property type="match status" value="1"/>
</dbReference>
<keyword evidence="4" id="KW-1185">Reference proteome</keyword>
<feature type="compositionally biased region" description="Low complexity" evidence="1">
    <location>
        <begin position="150"/>
        <end position="165"/>
    </location>
</feature>
<protein>
    <recommendedName>
        <fullName evidence="2">LysM domain-containing protein</fullName>
    </recommendedName>
</protein>